<gene>
    <name evidence="2" type="ORF">AQUCO_00200731v1</name>
</gene>
<dbReference type="Proteomes" id="UP000230069">
    <property type="component" value="Unassembled WGS sequence"/>
</dbReference>
<reference evidence="2 3" key="1">
    <citation type="submission" date="2017-09" db="EMBL/GenBank/DDBJ databases">
        <title>WGS assembly of Aquilegia coerulea Goldsmith.</title>
        <authorList>
            <person name="Hodges S."/>
            <person name="Kramer E."/>
            <person name="Nordborg M."/>
            <person name="Tomkins J."/>
            <person name="Borevitz J."/>
            <person name="Derieg N."/>
            <person name="Yan J."/>
            <person name="Mihaltcheva S."/>
            <person name="Hayes R.D."/>
            <person name="Rokhsar D."/>
        </authorList>
    </citation>
    <scope>NUCLEOTIDE SEQUENCE [LARGE SCALE GENOMIC DNA]</scope>
    <source>
        <strain evidence="3">cv. Goldsmith</strain>
    </source>
</reference>
<dbReference type="OrthoDB" id="1937835at2759"/>
<feature type="region of interest" description="Disordered" evidence="1">
    <location>
        <begin position="147"/>
        <end position="182"/>
    </location>
</feature>
<protein>
    <recommendedName>
        <fullName evidence="4">F-box associated domain-containing protein</fullName>
    </recommendedName>
</protein>
<evidence type="ECO:0000313" key="3">
    <source>
        <dbReference type="Proteomes" id="UP000230069"/>
    </source>
</evidence>
<evidence type="ECO:0000313" key="2">
    <source>
        <dbReference type="EMBL" id="PIA62917.1"/>
    </source>
</evidence>
<dbReference type="EMBL" id="KZ305019">
    <property type="protein sequence ID" value="PIA62917.1"/>
    <property type="molecule type" value="Genomic_DNA"/>
</dbReference>
<evidence type="ECO:0008006" key="4">
    <source>
        <dbReference type="Google" id="ProtNLM"/>
    </source>
</evidence>
<organism evidence="2 3">
    <name type="scientific">Aquilegia coerulea</name>
    <name type="common">Rocky mountain columbine</name>
    <dbReference type="NCBI Taxonomy" id="218851"/>
    <lineage>
        <taxon>Eukaryota</taxon>
        <taxon>Viridiplantae</taxon>
        <taxon>Streptophyta</taxon>
        <taxon>Embryophyta</taxon>
        <taxon>Tracheophyta</taxon>
        <taxon>Spermatophyta</taxon>
        <taxon>Magnoliopsida</taxon>
        <taxon>Ranunculales</taxon>
        <taxon>Ranunculaceae</taxon>
        <taxon>Thalictroideae</taxon>
        <taxon>Aquilegia</taxon>
    </lineage>
</organism>
<proteinExistence type="predicted"/>
<feature type="compositionally biased region" description="Acidic residues" evidence="1">
    <location>
        <begin position="165"/>
        <end position="175"/>
    </location>
</feature>
<accession>A0A2G5F4W0</accession>
<dbReference type="InParanoid" id="A0A2G5F4W0"/>
<name>A0A2G5F4W0_AQUCA</name>
<feature type="compositionally biased region" description="Acidic residues" evidence="1">
    <location>
        <begin position="148"/>
        <end position="158"/>
    </location>
</feature>
<keyword evidence="3" id="KW-1185">Reference proteome</keyword>
<dbReference type="AlphaFoldDB" id="A0A2G5F4W0"/>
<sequence length="201" mass="23272">MPNTSKWVCTYALDFLDDNLICFNDPASYEFIPNKVCNYNRNQHFDIWVLHGYGTKESWSKLYTIGPFDIVMPQKLLNEREFLLVSNSISLYLYNLVTQEMQDFDYMDSHPLLAFVIYNESLVSIKGKGAADRETSLRQFARICGDNVESEEEEEEMNEERVESQSEEESEEDGEIKDLENKISNEVDLGLKLGFEPSSSK</sequence>
<evidence type="ECO:0000256" key="1">
    <source>
        <dbReference type="SAM" id="MobiDB-lite"/>
    </source>
</evidence>